<evidence type="ECO:0000256" key="1">
    <source>
        <dbReference type="ARBA" id="ARBA00005582"/>
    </source>
</evidence>
<dbReference type="GO" id="GO:0016787">
    <property type="term" value="F:hydrolase activity"/>
    <property type="evidence" value="ECO:0007669"/>
    <property type="project" value="UniProtKB-KW"/>
</dbReference>
<organism evidence="3 4">
    <name type="scientific">Hominiventricola aquisgranensis</name>
    <dbReference type="NCBI Taxonomy" id="3133164"/>
    <lineage>
        <taxon>Bacteria</taxon>
        <taxon>Bacillati</taxon>
        <taxon>Bacillota</taxon>
        <taxon>Clostridia</taxon>
        <taxon>Lachnospirales</taxon>
        <taxon>Lachnospiraceae</taxon>
        <taxon>Hominiventricola</taxon>
    </lineage>
</organism>
<comment type="similarity">
    <text evidence="1">Belongs to the Nudix hydrolase family.</text>
</comment>
<keyword evidence="3" id="KW-0378">Hydrolase</keyword>
<evidence type="ECO:0000313" key="4">
    <source>
        <dbReference type="Proteomes" id="UP001470288"/>
    </source>
</evidence>
<dbReference type="PANTHER" id="PTHR43736">
    <property type="entry name" value="ADP-RIBOSE PYROPHOSPHATASE"/>
    <property type="match status" value="1"/>
</dbReference>
<feature type="domain" description="Nudix hydrolase" evidence="2">
    <location>
        <begin position="56"/>
        <end position="197"/>
    </location>
</feature>
<reference evidence="3 4" key="1">
    <citation type="submission" date="2024-03" db="EMBL/GenBank/DDBJ databases">
        <title>Human intestinal bacterial collection.</title>
        <authorList>
            <person name="Pauvert C."/>
            <person name="Hitch T.C.A."/>
            <person name="Clavel T."/>
        </authorList>
    </citation>
    <scope>NUCLEOTIDE SEQUENCE [LARGE SCALE GENOMIC DNA]</scope>
    <source>
        <strain evidence="3 4">CLA-AA-H78B</strain>
    </source>
</reference>
<gene>
    <name evidence="3" type="ORF">WMO62_02290</name>
</gene>
<dbReference type="SUPFAM" id="SSF55811">
    <property type="entry name" value="Nudix"/>
    <property type="match status" value="1"/>
</dbReference>
<evidence type="ECO:0000313" key="3">
    <source>
        <dbReference type="EMBL" id="MEQ2577671.1"/>
    </source>
</evidence>
<comment type="caution">
    <text evidence="3">The sequence shown here is derived from an EMBL/GenBank/DDBJ whole genome shotgun (WGS) entry which is preliminary data.</text>
</comment>
<dbReference type="EMBL" id="JBBMFC010000003">
    <property type="protein sequence ID" value="MEQ2577671.1"/>
    <property type="molecule type" value="Genomic_DNA"/>
</dbReference>
<dbReference type="InterPro" id="IPR000086">
    <property type="entry name" value="NUDIX_hydrolase_dom"/>
</dbReference>
<keyword evidence="4" id="KW-1185">Reference proteome</keyword>
<dbReference type="Pfam" id="PF00293">
    <property type="entry name" value="NUDIX"/>
    <property type="match status" value="1"/>
</dbReference>
<dbReference type="InterPro" id="IPR015797">
    <property type="entry name" value="NUDIX_hydrolase-like_dom_sf"/>
</dbReference>
<dbReference type="PROSITE" id="PS51462">
    <property type="entry name" value="NUDIX"/>
    <property type="match status" value="1"/>
</dbReference>
<accession>A0ABV1HXM9</accession>
<dbReference type="RefSeq" id="WP_349143677.1">
    <property type="nucleotide sequence ID" value="NZ_JBBMFC010000003.1"/>
</dbReference>
<dbReference type="PANTHER" id="PTHR43736:SF1">
    <property type="entry name" value="DIHYDRONEOPTERIN TRIPHOSPHATE DIPHOSPHATASE"/>
    <property type="match status" value="1"/>
</dbReference>
<dbReference type="Proteomes" id="UP001470288">
    <property type="component" value="Unassembled WGS sequence"/>
</dbReference>
<evidence type="ECO:0000259" key="2">
    <source>
        <dbReference type="PROSITE" id="PS51462"/>
    </source>
</evidence>
<dbReference type="CDD" id="cd03674">
    <property type="entry name" value="NUDIX_Hydrolase"/>
    <property type="match status" value="1"/>
</dbReference>
<name>A0ABV1HXM9_9FIRM</name>
<protein>
    <submittedName>
        <fullName evidence="3">NUDIX hydrolase</fullName>
    </submittedName>
</protein>
<proteinExistence type="inferred from homology"/>
<sequence>MQALLIDIEGWEIQMERLLKQIEAYKPCNEQEEKDRELLIQWIRSGMDIVTRANETAHLTASAWVVSPDRKHVLMAYHNIYNSWAWLGGHADGEWNLQKVAIREVEEESGLSQVTPLQEAPVSLEILTVDGHWKRGTYVASHLHLNVTYLMEADSRKPIRKKPDENSAVAWIPVEEIGEKSTEPWFVEHIYSKLCKKALTLQ</sequence>
<dbReference type="Gene3D" id="3.90.79.10">
    <property type="entry name" value="Nucleoside Triphosphate Pyrophosphohydrolase"/>
    <property type="match status" value="1"/>
</dbReference>